<evidence type="ECO:0000256" key="3">
    <source>
        <dbReference type="ARBA" id="ARBA00023015"/>
    </source>
</evidence>
<dbReference type="InterPro" id="IPR001005">
    <property type="entry name" value="SANT/Myb"/>
</dbReference>
<evidence type="ECO:0000256" key="2">
    <source>
        <dbReference type="ARBA" id="ARBA00022737"/>
    </source>
</evidence>
<dbReference type="Pfam" id="PF00249">
    <property type="entry name" value="Myb_DNA-binding"/>
    <property type="match status" value="2"/>
</dbReference>
<dbReference type="InterPro" id="IPR017930">
    <property type="entry name" value="Myb_dom"/>
</dbReference>
<dbReference type="EMBL" id="OZ021737">
    <property type="protein sequence ID" value="CAK9318800.1"/>
    <property type="molecule type" value="Genomic_DNA"/>
</dbReference>
<feature type="domain" description="HTH myb-type" evidence="8">
    <location>
        <begin position="18"/>
        <end position="74"/>
    </location>
</feature>
<dbReference type="InterPro" id="IPR009057">
    <property type="entry name" value="Homeodomain-like_sf"/>
</dbReference>
<dbReference type="InterPro" id="IPR044676">
    <property type="entry name" value="EOBI/EOBII-like_plant"/>
</dbReference>
<dbReference type="CDD" id="cd00167">
    <property type="entry name" value="SANT"/>
    <property type="match status" value="2"/>
</dbReference>
<evidence type="ECO:0000256" key="1">
    <source>
        <dbReference type="ARBA" id="ARBA00004123"/>
    </source>
</evidence>
<evidence type="ECO:0000259" key="7">
    <source>
        <dbReference type="PROSITE" id="PS50090"/>
    </source>
</evidence>
<keyword evidence="10" id="KW-1185">Reference proteome</keyword>
<accession>A0ABP0YIW2</accession>
<organism evidence="9 10">
    <name type="scientific">Citrullus colocynthis</name>
    <name type="common">colocynth</name>
    <dbReference type="NCBI Taxonomy" id="252529"/>
    <lineage>
        <taxon>Eukaryota</taxon>
        <taxon>Viridiplantae</taxon>
        <taxon>Streptophyta</taxon>
        <taxon>Embryophyta</taxon>
        <taxon>Tracheophyta</taxon>
        <taxon>Spermatophyta</taxon>
        <taxon>Magnoliopsida</taxon>
        <taxon>eudicotyledons</taxon>
        <taxon>Gunneridae</taxon>
        <taxon>Pentapetalae</taxon>
        <taxon>rosids</taxon>
        <taxon>fabids</taxon>
        <taxon>Cucurbitales</taxon>
        <taxon>Cucurbitaceae</taxon>
        <taxon>Benincaseae</taxon>
        <taxon>Citrullus</taxon>
    </lineage>
</organism>
<dbReference type="SMART" id="SM00717">
    <property type="entry name" value="SANT"/>
    <property type="match status" value="2"/>
</dbReference>
<dbReference type="Proteomes" id="UP001642487">
    <property type="component" value="Chromosome 3"/>
</dbReference>
<dbReference type="SUPFAM" id="SSF46689">
    <property type="entry name" value="Homeodomain-like"/>
    <property type="match status" value="1"/>
</dbReference>
<dbReference type="PANTHER" id="PTHR45675">
    <property type="entry name" value="MYB TRANSCRIPTION FACTOR-RELATED-RELATED"/>
    <property type="match status" value="1"/>
</dbReference>
<evidence type="ECO:0000313" key="10">
    <source>
        <dbReference type="Proteomes" id="UP001642487"/>
    </source>
</evidence>
<name>A0ABP0YIW2_9ROSI</name>
<feature type="domain" description="HTH myb-type" evidence="8">
    <location>
        <begin position="75"/>
        <end position="125"/>
    </location>
</feature>
<comment type="subcellular location">
    <subcellularLocation>
        <location evidence="1">Nucleus</location>
    </subcellularLocation>
</comment>
<keyword evidence="5" id="KW-0804">Transcription</keyword>
<gene>
    <name evidence="9" type="ORF">CITCOLO1_LOCUS10774</name>
</gene>
<sequence>MFNLRTMVGHWSWGLMEDEVWRKGPWTAEEDRLLMEYVRIYGEGRWNSVARLAGLKRNGKSCRLRWVNYLRPDLKRGHITPHEESIILELHARWGNRWSTIARSLPGRTDNEIKNYWRTHFKKKAKDSSDANGKAKARLLRRQQFHQQQQQFNPIEMTKIMALLEEQHDKSNNNNNKLEALSSSSAFTEAEKKQNITNFYSQTGDNEQSLISELNNNHGFVLPEMLNEGLDVGWAMELGGYPWQWQL</sequence>
<evidence type="ECO:0000256" key="6">
    <source>
        <dbReference type="ARBA" id="ARBA00023242"/>
    </source>
</evidence>
<keyword evidence="3" id="KW-0805">Transcription regulation</keyword>
<evidence type="ECO:0000256" key="5">
    <source>
        <dbReference type="ARBA" id="ARBA00023163"/>
    </source>
</evidence>
<keyword evidence="4" id="KW-0238">DNA-binding</keyword>
<keyword evidence="2" id="KW-0677">Repeat</keyword>
<proteinExistence type="predicted"/>
<keyword evidence="6" id="KW-0539">Nucleus</keyword>
<evidence type="ECO:0000313" key="9">
    <source>
        <dbReference type="EMBL" id="CAK9318800.1"/>
    </source>
</evidence>
<dbReference type="PROSITE" id="PS50090">
    <property type="entry name" value="MYB_LIKE"/>
    <property type="match status" value="2"/>
</dbReference>
<reference evidence="9 10" key="1">
    <citation type="submission" date="2024-03" db="EMBL/GenBank/DDBJ databases">
        <authorList>
            <person name="Gkanogiannis A."/>
            <person name="Becerra Lopez-Lavalle L."/>
        </authorList>
    </citation>
    <scope>NUCLEOTIDE SEQUENCE [LARGE SCALE GENOMIC DNA]</scope>
</reference>
<feature type="domain" description="Myb-like" evidence="7">
    <location>
        <begin position="71"/>
        <end position="121"/>
    </location>
</feature>
<dbReference type="PANTHER" id="PTHR45675:SF97">
    <property type="entry name" value="MYB DOMAIN PROTEIN 79"/>
    <property type="match status" value="1"/>
</dbReference>
<protein>
    <submittedName>
        <fullName evidence="9">Uncharacterized protein</fullName>
    </submittedName>
</protein>
<dbReference type="Gene3D" id="1.10.10.60">
    <property type="entry name" value="Homeodomain-like"/>
    <property type="match status" value="2"/>
</dbReference>
<feature type="domain" description="Myb-like" evidence="7">
    <location>
        <begin position="22"/>
        <end position="70"/>
    </location>
</feature>
<evidence type="ECO:0000259" key="8">
    <source>
        <dbReference type="PROSITE" id="PS51294"/>
    </source>
</evidence>
<dbReference type="PROSITE" id="PS51294">
    <property type="entry name" value="HTH_MYB"/>
    <property type="match status" value="2"/>
</dbReference>
<evidence type="ECO:0000256" key="4">
    <source>
        <dbReference type="ARBA" id="ARBA00023125"/>
    </source>
</evidence>